<dbReference type="InterPro" id="IPR026588">
    <property type="entry name" value="Choice_anch_A"/>
</dbReference>
<comment type="caution">
    <text evidence="4">The sequence shown here is derived from an EMBL/GenBank/DDBJ whole genome shotgun (WGS) entry which is preliminary data.</text>
</comment>
<feature type="domain" description="Choice-of-anchor A" evidence="3">
    <location>
        <begin position="34"/>
        <end position="265"/>
    </location>
</feature>
<evidence type="ECO:0000259" key="3">
    <source>
        <dbReference type="Pfam" id="PF20597"/>
    </source>
</evidence>
<dbReference type="NCBIfam" id="TIGR02595">
    <property type="entry name" value="PEP_CTERM"/>
    <property type="match status" value="1"/>
</dbReference>
<dbReference type="Proteomes" id="UP000469734">
    <property type="component" value="Unassembled WGS sequence"/>
</dbReference>
<feature type="chain" id="PRO_5031190088" evidence="1">
    <location>
        <begin position="22"/>
        <end position="313"/>
    </location>
</feature>
<accession>A0A7X4GWI8</accession>
<dbReference type="InterPro" id="IPR013424">
    <property type="entry name" value="Ice-binding_C"/>
</dbReference>
<proteinExistence type="predicted"/>
<dbReference type="EMBL" id="WWCR01000001">
    <property type="protein sequence ID" value="MYM70863.1"/>
    <property type="molecule type" value="Genomic_DNA"/>
</dbReference>
<evidence type="ECO:0000313" key="4">
    <source>
        <dbReference type="EMBL" id="MYM70863.1"/>
    </source>
</evidence>
<evidence type="ECO:0000259" key="2">
    <source>
        <dbReference type="Pfam" id="PF07589"/>
    </source>
</evidence>
<feature type="domain" description="Ice-binding protein C-terminal" evidence="2">
    <location>
        <begin position="281"/>
        <end position="305"/>
    </location>
</feature>
<protein>
    <submittedName>
        <fullName evidence="4">Choice-of-anchor A family protein</fullName>
    </submittedName>
</protein>
<evidence type="ECO:0000313" key="5">
    <source>
        <dbReference type="Proteomes" id="UP000469734"/>
    </source>
</evidence>
<evidence type="ECO:0000256" key="1">
    <source>
        <dbReference type="SAM" id="SignalP"/>
    </source>
</evidence>
<gene>
    <name evidence="4" type="ORF">GTP56_01455</name>
</gene>
<dbReference type="RefSeq" id="WP_161048710.1">
    <property type="nucleotide sequence ID" value="NZ_WWCR01000001.1"/>
</dbReference>
<feature type="signal peptide" evidence="1">
    <location>
        <begin position="1"/>
        <end position="21"/>
    </location>
</feature>
<dbReference type="Pfam" id="PF20597">
    <property type="entry name" value="pAdhesive_15"/>
    <property type="match status" value="1"/>
</dbReference>
<reference evidence="4 5" key="1">
    <citation type="submission" date="2019-12" db="EMBL/GenBank/DDBJ databases">
        <title>Novel species isolated from a subtropical stream in China.</title>
        <authorList>
            <person name="Lu H."/>
        </authorList>
    </citation>
    <scope>NUCLEOTIDE SEQUENCE [LARGE SCALE GENOMIC DNA]</scope>
    <source>
        <strain evidence="4 5">FT134W</strain>
    </source>
</reference>
<dbReference type="NCBIfam" id="TIGR04215">
    <property type="entry name" value="choice_anch_A"/>
    <property type="match status" value="1"/>
</dbReference>
<name>A0A7X4GWI8_9BURK</name>
<sequence length="313" mass="31871">MLKSAVTAVALAIASLGSAHAAVLNLNDYLGNANVFSFTDFSAPYADVQGAILAGGNVTLTSYSVNVNKQSAYGQYSLVVGGNLDFSNGSINNGNVYVGGSVTYPSWGAPLGKGYTTVSGTAPVNLTQLASGLTKTSAELAAITSTAATSQVGSQIFLTGSKSAVDVVTVSTAMMNSGSEFVLSNFATDATIIVNVVGNSATIQGGYQQFDKYNVLFNFVDATKLNINSGANISILAPAASVDGGQGVIDGNVVVKSWSSGVQINSTNAFVSTNVNGLVTAIPEPETYAMLLGGLGLMGFMARRRQKAAAPAR</sequence>
<dbReference type="AlphaFoldDB" id="A0A7X4GWI8"/>
<keyword evidence="1" id="KW-0732">Signal</keyword>
<organism evidence="4 5">
    <name type="scientific">Duganella margarita</name>
    <dbReference type="NCBI Taxonomy" id="2692170"/>
    <lineage>
        <taxon>Bacteria</taxon>
        <taxon>Pseudomonadati</taxon>
        <taxon>Pseudomonadota</taxon>
        <taxon>Betaproteobacteria</taxon>
        <taxon>Burkholderiales</taxon>
        <taxon>Oxalobacteraceae</taxon>
        <taxon>Telluria group</taxon>
        <taxon>Duganella</taxon>
    </lineage>
</organism>
<dbReference type="Pfam" id="PF07589">
    <property type="entry name" value="PEP-CTERM"/>
    <property type="match status" value="1"/>
</dbReference>